<name>A0A917PPL1_9DEIO</name>
<dbReference type="AlphaFoldDB" id="A0A917PPL1"/>
<reference evidence="1" key="2">
    <citation type="submission" date="2020-09" db="EMBL/GenBank/DDBJ databases">
        <authorList>
            <person name="Sun Q."/>
            <person name="Ohkuma M."/>
        </authorList>
    </citation>
    <scope>NUCLEOTIDE SEQUENCE</scope>
    <source>
        <strain evidence="1">JCM 14371</strain>
    </source>
</reference>
<proteinExistence type="predicted"/>
<evidence type="ECO:0000313" key="1">
    <source>
        <dbReference type="EMBL" id="GGJ86981.1"/>
    </source>
</evidence>
<reference evidence="1" key="1">
    <citation type="journal article" date="2014" name="Int. J. Syst. Evol. Microbiol.">
        <title>Complete genome sequence of Corynebacterium casei LMG S-19264T (=DSM 44701T), isolated from a smear-ripened cheese.</title>
        <authorList>
            <consortium name="US DOE Joint Genome Institute (JGI-PGF)"/>
            <person name="Walter F."/>
            <person name="Albersmeier A."/>
            <person name="Kalinowski J."/>
            <person name="Ruckert C."/>
        </authorList>
    </citation>
    <scope>NUCLEOTIDE SEQUENCE</scope>
    <source>
        <strain evidence="1">JCM 14371</strain>
    </source>
</reference>
<evidence type="ECO:0000313" key="2">
    <source>
        <dbReference type="Proteomes" id="UP000635726"/>
    </source>
</evidence>
<sequence length="55" mass="5742">MHHFGATFEAVEVKPLLAQSELSFQPLDELNTASDESAAIGLVAGLLLVAIVCSS</sequence>
<dbReference type="EMBL" id="BMOE01000017">
    <property type="protein sequence ID" value="GGJ86981.1"/>
    <property type="molecule type" value="Genomic_DNA"/>
</dbReference>
<protein>
    <submittedName>
        <fullName evidence="1">Uncharacterized protein</fullName>
    </submittedName>
</protein>
<comment type="caution">
    <text evidence="1">The sequence shown here is derived from an EMBL/GenBank/DDBJ whole genome shotgun (WGS) entry which is preliminary data.</text>
</comment>
<gene>
    <name evidence="1" type="ORF">GCM10008939_33740</name>
</gene>
<organism evidence="1 2">
    <name type="scientific">Deinococcus aquiradiocola</name>
    <dbReference type="NCBI Taxonomy" id="393059"/>
    <lineage>
        <taxon>Bacteria</taxon>
        <taxon>Thermotogati</taxon>
        <taxon>Deinococcota</taxon>
        <taxon>Deinococci</taxon>
        <taxon>Deinococcales</taxon>
        <taxon>Deinococcaceae</taxon>
        <taxon>Deinococcus</taxon>
    </lineage>
</organism>
<keyword evidence="2" id="KW-1185">Reference proteome</keyword>
<accession>A0A917PPL1</accession>
<dbReference type="RefSeq" id="WP_188964479.1">
    <property type="nucleotide sequence ID" value="NZ_BMOE01000017.1"/>
</dbReference>
<dbReference type="Proteomes" id="UP000635726">
    <property type="component" value="Unassembled WGS sequence"/>
</dbReference>